<feature type="chain" id="PRO_5043764542" description="Secreted protein" evidence="1">
    <location>
        <begin position="19"/>
        <end position="96"/>
    </location>
</feature>
<proteinExistence type="predicted"/>
<keyword evidence="3" id="KW-1185">Reference proteome</keyword>
<dbReference type="EMBL" id="JADWDJ010000005">
    <property type="protein sequence ID" value="KAG5280621.1"/>
    <property type="molecule type" value="Genomic_DNA"/>
</dbReference>
<feature type="signal peptide" evidence="1">
    <location>
        <begin position="1"/>
        <end position="18"/>
    </location>
</feature>
<evidence type="ECO:0008006" key="4">
    <source>
        <dbReference type="Google" id="ProtNLM"/>
    </source>
</evidence>
<dbReference type="AlphaFoldDB" id="A0AAV6H3N1"/>
<organism evidence="2 3">
    <name type="scientific">Alosa alosa</name>
    <name type="common">allis shad</name>
    <dbReference type="NCBI Taxonomy" id="278164"/>
    <lineage>
        <taxon>Eukaryota</taxon>
        <taxon>Metazoa</taxon>
        <taxon>Chordata</taxon>
        <taxon>Craniata</taxon>
        <taxon>Vertebrata</taxon>
        <taxon>Euteleostomi</taxon>
        <taxon>Actinopterygii</taxon>
        <taxon>Neopterygii</taxon>
        <taxon>Teleostei</taxon>
        <taxon>Clupei</taxon>
        <taxon>Clupeiformes</taxon>
        <taxon>Clupeoidei</taxon>
        <taxon>Clupeidae</taxon>
        <taxon>Alosa</taxon>
    </lineage>
</organism>
<accession>A0AAV6H3N1</accession>
<name>A0AAV6H3N1_9TELE</name>
<evidence type="ECO:0000256" key="1">
    <source>
        <dbReference type="SAM" id="SignalP"/>
    </source>
</evidence>
<evidence type="ECO:0000313" key="2">
    <source>
        <dbReference type="EMBL" id="KAG5280621.1"/>
    </source>
</evidence>
<evidence type="ECO:0000313" key="3">
    <source>
        <dbReference type="Proteomes" id="UP000823561"/>
    </source>
</evidence>
<keyword evidence="1" id="KW-0732">Signal</keyword>
<gene>
    <name evidence="2" type="ORF">AALO_G00062170</name>
</gene>
<sequence length="96" mass="10344">MFFLCFTGLLKGTGSLQAVHMCWTMVSAHCGMHSVSCQIWSRSSFPPGRGHLPPCSGEPMERPCTAADPRTDLALITDRTSSDPFQKIGSVFGPAV</sequence>
<reference evidence="2" key="1">
    <citation type="submission" date="2020-10" db="EMBL/GenBank/DDBJ databases">
        <title>Chromosome-scale genome assembly of the Allis shad, Alosa alosa.</title>
        <authorList>
            <person name="Margot Z."/>
            <person name="Christophe K."/>
            <person name="Cabau C."/>
            <person name="Louis A."/>
            <person name="Berthelot C."/>
            <person name="Parey E."/>
            <person name="Roest Crollius H."/>
            <person name="Montfort J."/>
            <person name="Robinson-Rechavi M."/>
            <person name="Bucao C."/>
            <person name="Bouchez O."/>
            <person name="Gislard M."/>
            <person name="Lluch J."/>
            <person name="Milhes M."/>
            <person name="Lampietro C."/>
            <person name="Lopez Roques C."/>
            <person name="Donnadieu C."/>
            <person name="Braasch I."/>
            <person name="Desvignes T."/>
            <person name="Postlethwait J."/>
            <person name="Bobe J."/>
            <person name="Guiguen Y."/>
        </authorList>
    </citation>
    <scope>NUCLEOTIDE SEQUENCE</scope>
    <source>
        <strain evidence="2">M-15738</strain>
        <tissue evidence="2">Blood</tissue>
    </source>
</reference>
<dbReference type="Proteomes" id="UP000823561">
    <property type="component" value="Chromosome 5"/>
</dbReference>
<comment type="caution">
    <text evidence="2">The sequence shown here is derived from an EMBL/GenBank/DDBJ whole genome shotgun (WGS) entry which is preliminary data.</text>
</comment>
<protein>
    <recommendedName>
        <fullName evidence="4">Secreted protein</fullName>
    </recommendedName>
</protein>